<keyword evidence="11" id="KW-1185">Reference proteome</keyword>
<dbReference type="Pfam" id="PF02687">
    <property type="entry name" value="FtsX"/>
    <property type="match status" value="1"/>
</dbReference>
<comment type="caution">
    <text evidence="10">The sequence shown here is derived from an EMBL/GenBank/DDBJ whole genome shotgun (WGS) entry which is preliminary data.</text>
</comment>
<evidence type="ECO:0000313" key="10">
    <source>
        <dbReference type="EMBL" id="KAA9038442.1"/>
    </source>
</evidence>
<gene>
    <name evidence="10" type="ORF">FW778_12810</name>
</gene>
<comment type="subcellular location">
    <subcellularLocation>
        <location evidence="1">Cell membrane</location>
        <topology evidence="1">Multi-pass membrane protein</topology>
    </subcellularLocation>
</comment>
<evidence type="ECO:0000259" key="8">
    <source>
        <dbReference type="Pfam" id="PF02687"/>
    </source>
</evidence>
<organism evidence="10 11">
    <name type="scientific">Ginsengibacter hankyongi</name>
    <dbReference type="NCBI Taxonomy" id="2607284"/>
    <lineage>
        <taxon>Bacteria</taxon>
        <taxon>Pseudomonadati</taxon>
        <taxon>Bacteroidota</taxon>
        <taxon>Chitinophagia</taxon>
        <taxon>Chitinophagales</taxon>
        <taxon>Chitinophagaceae</taxon>
        <taxon>Ginsengibacter</taxon>
    </lineage>
</organism>
<feature type="domain" description="ABC3 transporter permease C-terminal" evidence="8">
    <location>
        <begin position="294"/>
        <end position="405"/>
    </location>
</feature>
<dbReference type="InterPro" id="IPR025857">
    <property type="entry name" value="MacB_PCD"/>
</dbReference>
<keyword evidence="5 7" id="KW-0472">Membrane</keyword>
<dbReference type="InterPro" id="IPR050250">
    <property type="entry name" value="Macrolide_Exporter_MacB"/>
</dbReference>
<dbReference type="PANTHER" id="PTHR30572">
    <property type="entry name" value="MEMBRANE COMPONENT OF TRANSPORTER-RELATED"/>
    <property type="match status" value="1"/>
</dbReference>
<feature type="transmembrane region" description="Helical" evidence="7">
    <location>
        <begin position="290"/>
        <end position="315"/>
    </location>
</feature>
<feature type="transmembrane region" description="Helical" evidence="7">
    <location>
        <begin position="335"/>
        <end position="361"/>
    </location>
</feature>
<dbReference type="Pfam" id="PF12704">
    <property type="entry name" value="MacB_PCD"/>
    <property type="match status" value="1"/>
</dbReference>
<evidence type="ECO:0000256" key="7">
    <source>
        <dbReference type="SAM" id="Phobius"/>
    </source>
</evidence>
<dbReference type="PANTHER" id="PTHR30572:SF4">
    <property type="entry name" value="ABC TRANSPORTER PERMEASE YTRF"/>
    <property type="match status" value="1"/>
</dbReference>
<accession>A0A5J5IF16</accession>
<sequence>MRKTLNILASSFRLTMQELMVNKLRTALSLIGISFGIFCIIGVLATVNSLEANIQNQIKSLGTNTIYIDKWDYKGGPDYPWWKYVNRPVPKFEEVNLIKQRSRLTSNVAFEIDTRLTVEYENNALEGVTVFGVSEEEDDIQPVKMAYGRFISGAEFASGSPVAIIGYTNAENLFFSPELAIGKEIKIKGIKATIIGVIKKMGTPMIGWDYDQCFITSYRFAKEIFNEENSRPKIMVKGKGNVSSSALADELEGVMRSIRKLSPKQEDNFSLNQISSFSDNVSSLFGSINLGGWAIGILSLIVGAFGIANIMFVTVKERTPIIGLKKAIGAKKRSILSEFLLESATICVMGGLMGLLLVYILTLVLTNVFNFPVFISAGILTLAISICVIIGILAGMIPAYSASRLDAVVAIRSK</sequence>
<evidence type="ECO:0000256" key="3">
    <source>
        <dbReference type="ARBA" id="ARBA00022692"/>
    </source>
</evidence>
<reference evidence="10 11" key="1">
    <citation type="submission" date="2019-09" db="EMBL/GenBank/DDBJ databases">
        <title>Draft genome sequence of Ginsengibacter sp. BR5-29.</title>
        <authorList>
            <person name="Im W.-T."/>
        </authorList>
    </citation>
    <scope>NUCLEOTIDE SEQUENCE [LARGE SCALE GENOMIC DNA]</scope>
    <source>
        <strain evidence="10 11">BR5-29</strain>
    </source>
</reference>
<proteinExistence type="inferred from homology"/>
<dbReference type="GO" id="GO:0005886">
    <property type="term" value="C:plasma membrane"/>
    <property type="evidence" value="ECO:0007669"/>
    <property type="project" value="UniProtKB-SubCell"/>
</dbReference>
<evidence type="ECO:0000256" key="1">
    <source>
        <dbReference type="ARBA" id="ARBA00004651"/>
    </source>
</evidence>
<dbReference type="RefSeq" id="WP_150415117.1">
    <property type="nucleotide sequence ID" value="NZ_VYQF01000003.1"/>
</dbReference>
<feature type="transmembrane region" description="Helical" evidence="7">
    <location>
        <begin position="373"/>
        <end position="394"/>
    </location>
</feature>
<dbReference type="Proteomes" id="UP000326903">
    <property type="component" value="Unassembled WGS sequence"/>
</dbReference>
<evidence type="ECO:0000313" key="11">
    <source>
        <dbReference type="Proteomes" id="UP000326903"/>
    </source>
</evidence>
<comment type="similarity">
    <text evidence="6">Belongs to the ABC-4 integral membrane protein family.</text>
</comment>
<dbReference type="AlphaFoldDB" id="A0A5J5IF16"/>
<evidence type="ECO:0000256" key="5">
    <source>
        <dbReference type="ARBA" id="ARBA00023136"/>
    </source>
</evidence>
<protein>
    <submittedName>
        <fullName evidence="10">FtsX-like permease family protein</fullName>
    </submittedName>
</protein>
<evidence type="ECO:0000256" key="2">
    <source>
        <dbReference type="ARBA" id="ARBA00022475"/>
    </source>
</evidence>
<evidence type="ECO:0000259" key="9">
    <source>
        <dbReference type="Pfam" id="PF12704"/>
    </source>
</evidence>
<feature type="transmembrane region" description="Helical" evidence="7">
    <location>
        <begin position="26"/>
        <end position="47"/>
    </location>
</feature>
<dbReference type="InterPro" id="IPR003838">
    <property type="entry name" value="ABC3_permease_C"/>
</dbReference>
<keyword evidence="4 7" id="KW-1133">Transmembrane helix</keyword>
<dbReference type="GO" id="GO:0022857">
    <property type="term" value="F:transmembrane transporter activity"/>
    <property type="evidence" value="ECO:0007669"/>
    <property type="project" value="TreeGrafter"/>
</dbReference>
<dbReference type="EMBL" id="VYQF01000003">
    <property type="protein sequence ID" value="KAA9038442.1"/>
    <property type="molecule type" value="Genomic_DNA"/>
</dbReference>
<keyword evidence="2" id="KW-1003">Cell membrane</keyword>
<name>A0A5J5IF16_9BACT</name>
<evidence type="ECO:0000256" key="4">
    <source>
        <dbReference type="ARBA" id="ARBA00022989"/>
    </source>
</evidence>
<evidence type="ECO:0000256" key="6">
    <source>
        <dbReference type="ARBA" id="ARBA00038076"/>
    </source>
</evidence>
<feature type="domain" description="MacB-like periplasmic core" evidence="9">
    <location>
        <begin position="26"/>
        <end position="252"/>
    </location>
</feature>
<keyword evidence="3 7" id="KW-0812">Transmembrane</keyword>